<protein>
    <recommendedName>
        <fullName evidence="3">Cilia- and flagella-associated protein 157</fullName>
    </recommendedName>
</protein>
<dbReference type="AlphaFoldDB" id="A0A507F2X6"/>
<feature type="coiled-coil region" evidence="7">
    <location>
        <begin position="323"/>
        <end position="350"/>
    </location>
</feature>
<keyword evidence="5" id="KW-0969">Cilium</keyword>
<comment type="caution">
    <text evidence="9">The sequence shown here is derived from an EMBL/GenBank/DDBJ whole genome shotgun (WGS) entry which is preliminary data.</text>
</comment>
<evidence type="ECO:0000313" key="10">
    <source>
        <dbReference type="Proteomes" id="UP000320333"/>
    </source>
</evidence>
<organism evidence="9 10">
    <name type="scientific">Chytriomyces confervae</name>
    <dbReference type="NCBI Taxonomy" id="246404"/>
    <lineage>
        <taxon>Eukaryota</taxon>
        <taxon>Fungi</taxon>
        <taxon>Fungi incertae sedis</taxon>
        <taxon>Chytridiomycota</taxon>
        <taxon>Chytridiomycota incertae sedis</taxon>
        <taxon>Chytridiomycetes</taxon>
        <taxon>Chytridiales</taxon>
        <taxon>Chytriomycetaceae</taxon>
        <taxon>Chytriomyces</taxon>
    </lineage>
</organism>
<accession>A0A507F2X6</accession>
<keyword evidence="10" id="KW-1185">Reference proteome</keyword>
<evidence type="ECO:0000256" key="4">
    <source>
        <dbReference type="ARBA" id="ARBA00023054"/>
    </source>
</evidence>
<dbReference type="PANTHER" id="PTHR31954:SF1">
    <property type="entry name" value="CILIA- AND FLAGELLA-ASSOCIATED PROTEIN 157"/>
    <property type="match status" value="1"/>
</dbReference>
<evidence type="ECO:0000256" key="8">
    <source>
        <dbReference type="SAM" id="MobiDB-lite"/>
    </source>
</evidence>
<gene>
    <name evidence="9" type="ORF">CcCBS67573_g06549</name>
</gene>
<dbReference type="STRING" id="246404.A0A507F2X6"/>
<dbReference type="InterPro" id="IPR038844">
    <property type="entry name" value="CFAP157"/>
</dbReference>
<evidence type="ECO:0000256" key="1">
    <source>
        <dbReference type="ARBA" id="ARBA00004138"/>
    </source>
</evidence>
<feature type="region of interest" description="Disordered" evidence="8">
    <location>
        <begin position="492"/>
        <end position="514"/>
    </location>
</feature>
<comment type="similarity">
    <text evidence="2">Belongs to the CFAP157 family.</text>
</comment>
<dbReference type="GO" id="GO:0036064">
    <property type="term" value="C:ciliary basal body"/>
    <property type="evidence" value="ECO:0007669"/>
    <property type="project" value="TreeGrafter"/>
</dbReference>
<keyword evidence="4 7" id="KW-0175">Coiled coil</keyword>
<feature type="coiled-coil region" evidence="7">
    <location>
        <begin position="22"/>
        <end position="124"/>
    </location>
</feature>
<dbReference type="GO" id="GO:0008017">
    <property type="term" value="F:microtubule binding"/>
    <property type="evidence" value="ECO:0007669"/>
    <property type="project" value="TreeGrafter"/>
</dbReference>
<comment type="subcellular location">
    <subcellularLocation>
        <location evidence="1">Cell projection</location>
        <location evidence="1">Cilium</location>
    </subcellularLocation>
</comment>
<evidence type="ECO:0000313" key="9">
    <source>
        <dbReference type="EMBL" id="TPX70474.1"/>
    </source>
</evidence>
<dbReference type="EMBL" id="QEAP01000286">
    <property type="protein sequence ID" value="TPX70474.1"/>
    <property type="molecule type" value="Genomic_DNA"/>
</dbReference>
<name>A0A507F2X6_9FUNG</name>
<evidence type="ECO:0000256" key="2">
    <source>
        <dbReference type="ARBA" id="ARBA00010841"/>
    </source>
</evidence>
<sequence>MSKKATDDLNPPDKSKLDELSLEIYEARVRDLTEKLTRSKEKCDTLCRENDALGRAQAKFSSDKQDIVEFLNIKVREHEEYISSLEQQIQRLEDEKRALEVKSKNDLENTIHEWKKELDHVQTQGAKYKNDLDMLSDFRGRKDDLEMQLKRSLSLIETREKEYKDVIHTMERKVLQDKNQMKKEMLQKVNEAVANFRRVADQQMAETTKRAIRENMAITSQLKKMSARTLELIAENEGYKAKMAKLKTSTALLTESEKDLARKNQANQRVIKMLLDRLKESDEMLELAYDQSTARDIQTQENEGESRLSSLMSSDSSLGTENMEILQKEYNRLLTDLLDIERVIQDLEATESENISSRIHSLLSDRFVKEALSYRLLQLFGTLGGLPSSDQNAGIQNETSYPEDANDQPRPCTDEMTQVKKHTPIEREKPNNTELACVISAIPPKSAIRYSTAEPKTNSIGVQTLPIMNDGSAINLDSSNKTGRVMSLLSEVRPWGAPAMSLPKKGRLPKIPAQ</sequence>
<evidence type="ECO:0000256" key="6">
    <source>
        <dbReference type="ARBA" id="ARBA00023273"/>
    </source>
</evidence>
<evidence type="ECO:0000256" key="5">
    <source>
        <dbReference type="ARBA" id="ARBA00023069"/>
    </source>
</evidence>
<dbReference type="OrthoDB" id="166611at2759"/>
<dbReference type="Proteomes" id="UP000320333">
    <property type="component" value="Unassembled WGS sequence"/>
</dbReference>
<keyword evidence="6" id="KW-0966">Cell projection</keyword>
<proteinExistence type="inferred from homology"/>
<evidence type="ECO:0000256" key="7">
    <source>
        <dbReference type="SAM" id="Coils"/>
    </source>
</evidence>
<dbReference type="PANTHER" id="PTHR31954">
    <property type="entry name" value="CILIA- AND FLAGELLA-ASSOCIATED PROTEIN 157"/>
    <property type="match status" value="1"/>
</dbReference>
<reference evidence="9 10" key="1">
    <citation type="journal article" date="2019" name="Sci. Rep.">
        <title>Comparative genomics of chytrid fungi reveal insights into the obligate biotrophic and pathogenic lifestyle of Synchytrium endobioticum.</title>
        <authorList>
            <person name="van de Vossenberg B.T.L.H."/>
            <person name="Warris S."/>
            <person name="Nguyen H.D.T."/>
            <person name="van Gent-Pelzer M.P.E."/>
            <person name="Joly D.L."/>
            <person name="van de Geest H.C."/>
            <person name="Bonants P.J.M."/>
            <person name="Smith D.S."/>
            <person name="Levesque C.A."/>
            <person name="van der Lee T.A.J."/>
        </authorList>
    </citation>
    <scope>NUCLEOTIDE SEQUENCE [LARGE SCALE GENOMIC DNA]</scope>
    <source>
        <strain evidence="9 10">CBS 675.73</strain>
    </source>
</reference>
<evidence type="ECO:0000256" key="3">
    <source>
        <dbReference type="ARBA" id="ARBA00014087"/>
    </source>
</evidence>